<proteinExistence type="predicted"/>
<dbReference type="EMBL" id="JACOFW010000016">
    <property type="protein sequence ID" value="MBC3808391.1"/>
    <property type="molecule type" value="Genomic_DNA"/>
</dbReference>
<reference evidence="1 2" key="1">
    <citation type="submission" date="2020-08" db="EMBL/GenBank/DDBJ databases">
        <title>Novel species isolated from subtropical streams in China.</title>
        <authorList>
            <person name="Lu H."/>
        </authorList>
    </citation>
    <scope>NUCLEOTIDE SEQUENCE [LARGE SCALE GENOMIC DNA]</scope>
    <source>
        <strain evidence="1 2">KACC 16656</strain>
    </source>
</reference>
<comment type="caution">
    <text evidence="1">The sequence shown here is derived from an EMBL/GenBank/DDBJ whole genome shotgun (WGS) entry which is preliminary data.</text>
</comment>
<evidence type="ECO:0000313" key="2">
    <source>
        <dbReference type="Proteomes" id="UP000648257"/>
    </source>
</evidence>
<protein>
    <recommendedName>
        <fullName evidence="3">Lipoprotein</fullName>
    </recommendedName>
</protein>
<gene>
    <name evidence="1" type="ORF">H8K52_13680</name>
</gene>
<sequence>MRLKLTLLSITALLSACQTVQDQSIPLGREFIQNANQFSVKRPTWRLSDAVYQQALQSPRESYEISGAKTGWGKSEQSHLWFSESGISLQGLEIKDKFLRFLFLDLLDMRQKSSRRYLLKNENDFAFTVNASRSDMVQVRCRTLSMNDQVETTYKMDGNKTQRNTEATRLNSYLGCDIQKAEKHWYLTVDTLRNEIPIIKLQVDGQQLGKSLQFTMIKDSSYLVNGQWRTLPSHFQQFSGLTIERDSQTIGAMSFDGQQPKVWIGEPLAAEEKTVLLAMSYSLMMYDWLDSSWRSSQPGKFIN</sequence>
<accession>A0ABR6X6F1</accession>
<evidence type="ECO:0000313" key="1">
    <source>
        <dbReference type="EMBL" id="MBC3808391.1"/>
    </source>
</evidence>
<dbReference type="RefSeq" id="WP_186923470.1">
    <property type="nucleotide sequence ID" value="NZ_JACOFW010000016.1"/>
</dbReference>
<dbReference type="Proteomes" id="UP000648257">
    <property type="component" value="Unassembled WGS sequence"/>
</dbReference>
<keyword evidence="2" id="KW-1185">Reference proteome</keyword>
<evidence type="ECO:0008006" key="3">
    <source>
        <dbReference type="Google" id="ProtNLM"/>
    </source>
</evidence>
<dbReference type="PROSITE" id="PS51257">
    <property type="entry name" value="PROKAR_LIPOPROTEIN"/>
    <property type="match status" value="1"/>
</dbReference>
<name>A0ABR6X6F1_9BURK</name>
<organism evidence="1 2">
    <name type="scientific">Undibacterium seohonense</name>
    <dbReference type="NCBI Taxonomy" id="1344950"/>
    <lineage>
        <taxon>Bacteria</taxon>
        <taxon>Pseudomonadati</taxon>
        <taxon>Pseudomonadota</taxon>
        <taxon>Betaproteobacteria</taxon>
        <taxon>Burkholderiales</taxon>
        <taxon>Oxalobacteraceae</taxon>
        <taxon>Undibacterium</taxon>
    </lineage>
</organism>